<dbReference type="RefSeq" id="WP_307248026.1">
    <property type="nucleotide sequence ID" value="NZ_JAUSQZ010000001.1"/>
</dbReference>
<keyword evidence="2" id="KW-1185">Reference proteome</keyword>
<organism evidence="1 2">
    <name type="scientific">Kineosporia succinea</name>
    <dbReference type="NCBI Taxonomy" id="84632"/>
    <lineage>
        <taxon>Bacteria</taxon>
        <taxon>Bacillati</taxon>
        <taxon>Actinomycetota</taxon>
        <taxon>Actinomycetes</taxon>
        <taxon>Kineosporiales</taxon>
        <taxon>Kineosporiaceae</taxon>
        <taxon>Kineosporia</taxon>
    </lineage>
</organism>
<comment type="caution">
    <text evidence="1">The sequence shown here is derived from an EMBL/GenBank/DDBJ whole genome shotgun (WGS) entry which is preliminary data.</text>
</comment>
<dbReference type="InterPro" id="IPR012964">
    <property type="entry name" value="DUF1702"/>
</dbReference>
<accession>A0ABT9PAT9</accession>
<evidence type="ECO:0000313" key="2">
    <source>
        <dbReference type="Proteomes" id="UP001235712"/>
    </source>
</evidence>
<sequence>MSTSTWGRLRTTLLMPDQSEVTFARRGFTPGEPQAQKRLEETGATFLHGLELALQSRRPSDFTGTLDRLEPQLRGFAYEGAGMGMAIGDAVSAFPRRQSAALAAGAGAAHKYMLQVGVGWAMARVPRMLWGRLDLHDPLLRWLALDGYGFHEAYFSTEKYVRRQAPIRMRPPWPDPSGYAPRALDQGVGRALWFVCGADVERAAAQISSFAPSRQSDLWGGLGLAATYAGYVQGDQLERLRVLAGPYEPDLAQGSAFAAQARLLAGLVVPHTSTAVRALCGTTVEEAGALTDEALHDLPADGPREPAFEVWRRRIKQALPVAAP</sequence>
<protein>
    <recommendedName>
        <fullName evidence="3">Enediyne biosynthesis protein</fullName>
    </recommendedName>
</protein>
<dbReference type="Proteomes" id="UP001235712">
    <property type="component" value="Unassembled WGS sequence"/>
</dbReference>
<evidence type="ECO:0000313" key="1">
    <source>
        <dbReference type="EMBL" id="MDP9829651.1"/>
    </source>
</evidence>
<name>A0ABT9PAT9_9ACTN</name>
<proteinExistence type="predicted"/>
<gene>
    <name evidence="1" type="ORF">J2S57_005400</name>
</gene>
<dbReference type="EMBL" id="JAUSQZ010000001">
    <property type="protein sequence ID" value="MDP9829651.1"/>
    <property type="molecule type" value="Genomic_DNA"/>
</dbReference>
<dbReference type="Pfam" id="PF08012">
    <property type="entry name" value="DUF1702"/>
    <property type="match status" value="1"/>
</dbReference>
<evidence type="ECO:0008006" key="3">
    <source>
        <dbReference type="Google" id="ProtNLM"/>
    </source>
</evidence>
<reference evidence="1 2" key="1">
    <citation type="submission" date="2023-07" db="EMBL/GenBank/DDBJ databases">
        <title>Sequencing the genomes of 1000 actinobacteria strains.</title>
        <authorList>
            <person name="Klenk H.-P."/>
        </authorList>
    </citation>
    <scope>NUCLEOTIDE SEQUENCE [LARGE SCALE GENOMIC DNA]</scope>
    <source>
        <strain evidence="1 2">DSM 44388</strain>
    </source>
</reference>